<dbReference type="AlphaFoldDB" id="A0A521ELP9"/>
<evidence type="ECO:0000313" key="1">
    <source>
        <dbReference type="EMBL" id="SMO84838.1"/>
    </source>
</evidence>
<accession>A0A521ELP9</accession>
<protein>
    <submittedName>
        <fullName evidence="1">Uncharacterized protein</fullName>
    </submittedName>
</protein>
<organism evidence="1 2">
    <name type="scientific">Pedobacter westerhofensis</name>
    <dbReference type="NCBI Taxonomy" id="425512"/>
    <lineage>
        <taxon>Bacteria</taxon>
        <taxon>Pseudomonadati</taxon>
        <taxon>Bacteroidota</taxon>
        <taxon>Sphingobacteriia</taxon>
        <taxon>Sphingobacteriales</taxon>
        <taxon>Sphingobacteriaceae</taxon>
        <taxon>Pedobacter</taxon>
    </lineage>
</organism>
<name>A0A521ELP9_9SPHI</name>
<proteinExistence type="predicted"/>
<keyword evidence="2" id="KW-1185">Reference proteome</keyword>
<gene>
    <name evidence="1" type="ORF">SAMN06265348_108278</name>
</gene>
<evidence type="ECO:0000313" key="2">
    <source>
        <dbReference type="Proteomes" id="UP000320300"/>
    </source>
</evidence>
<dbReference type="Proteomes" id="UP000320300">
    <property type="component" value="Unassembled WGS sequence"/>
</dbReference>
<dbReference type="EMBL" id="FXTN01000008">
    <property type="protein sequence ID" value="SMO84838.1"/>
    <property type="molecule type" value="Genomic_DNA"/>
</dbReference>
<reference evidence="1 2" key="1">
    <citation type="submission" date="2017-05" db="EMBL/GenBank/DDBJ databases">
        <authorList>
            <person name="Varghese N."/>
            <person name="Submissions S."/>
        </authorList>
    </citation>
    <scope>NUCLEOTIDE SEQUENCE [LARGE SCALE GENOMIC DNA]</scope>
    <source>
        <strain evidence="1 2">DSM 19036</strain>
    </source>
</reference>
<sequence>MPVFANTDIENKLLASYKRIDYWYERQNTEPEAALGDSLVKANQTFQSMLLKYTADRSTLAAEFKSLKESGLTIATSEDGLFRIYSWDTELGGSMHIFYNVYQYSSGGKVYAKTISDGKFEAGRWFSDIYTHKVSGKTYYLGIAHSIYSSKDNSQEIRVFNVSDAGLSDQVKLIKTRSGLTNKLRVDFDFFSVYRRPERPVKLITYDKNIQVITIPLVDQKYQVTDKVITYRFDGNYFIRN</sequence>